<feature type="transmembrane region" description="Helical" evidence="1">
    <location>
        <begin position="198"/>
        <end position="218"/>
    </location>
</feature>
<dbReference type="InterPro" id="IPR014529">
    <property type="entry name" value="UCP026631"/>
</dbReference>
<reference evidence="3" key="2">
    <citation type="submission" date="2021-04" db="EMBL/GenBank/DDBJ databases">
        <authorList>
            <person name="Gilroy R."/>
        </authorList>
    </citation>
    <scope>NUCLEOTIDE SEQUENCE</scope>
    <source>
        <strain evidence="3">CHK169-2315</strain>
    </source>
</reference>
<dbReference type="EMBL" id="DXHX01000045">
    <property type="protein sequence ID" value="HIV74083.1"/>
    <property type="molecule type" value="Genomic_DNA"/>
</dbReference>
<comment type="caution">
    <text evidence="3">The sequence shown here is derived from an EMBL/GenBank/DDBJ whole genome shotgun (WGS) entry which is preliminary data.</text>
</comment>
<feature type="domain" description="YdbS-like PH" evidence="2">
    <location>
        <begin position="272"/>
        <end position="350"/>
    </location>
</feature>
<protein>
    <submittedName>
        <fullName evidence="3">PH domain-containing protein</fullName>
    </submittedName>
</protein>
<feature type="transmembrane region" description="Helical" evidence="1">
    <location>
        <begin position="62"/>
        <end position="82"/>
    </location>
</feature>
<feature type="transmembrane region" description="Helical" evidence="1">
    <location>
        <begin position="238"/>
        <end position="267"/>
    </location>
</feature>
<dbReference type="InterPro" id="IPR005182">
    <property type="entry name" value="YdbS-like_PH"/>
</dbReference>
<proteinExistence type="predicted"/>
<feature type="domain" description="YdbS-like PH" evidence="2">
    <location>
        <begin position="84"/>
        <end position="163"/>
    </location>
</feature>
<evidence type="ECO:0000256" key="1">
    <source>
        <dbReference type="SAM" id="Phobius"/>
    </source>
</evidence>
<evidence type="ECO:0000259" key="2">
    <source>
        <dbReference type="Pfam" id="PF03703"/>
    </source>
</evidence>
<gene>
    <name evidence="3" type="ORF">H9895_03265</name>
</gene>
<evidence type="ECO:0000313" key="3">
    <source>
        <dbReference type="EMBL" id="HIV74083.1"/>
    </source>
</evidence>
<feature type="domain" description="YdbS-like PH" evidence="2">
    <location>
        <begin position="432"/>
        <end position="498"/>
    </location>
</feature>
<reference evidence="3" key="1">
    <citation type="journal article" date="2021" name="PeerJ">
        <title>Extensive microbial diversity within the chicken gut microbiome revealed by metagenomics and culture.</title>
        <authorList>
            <person name="Gilroy R."/>
            <person name="Ravi A."/>
            <person name="Getino M."/>
            <person name="Pursley I."/>
            <person name="Horton D.L."/>
            <person name="Alikhan N.F."/>
            <person name="Baker D."/>
            <person name="Gharbi K."/>
            <person name="Hall N."/>
            <person name="Watson M."/>
            <person name="Adriaenssens E.M."/>
            <person name="Foster-Nyarko E."/>
            <person name="Jarju S."/>
            <person name="Secka A."/>
            <person name="Antonio M."/>
            <person name="Oren A."/>
            <person name="Chaudhuri R.R."/>
            <person name="La Ragione R."/>
            <person name="Hildebrand F."/>
            <person name="Pallen M.J."/>
        </authorList>
    </citation>
    <scope>NUCLEOTIDE SEQUENCE</scope>
    <source>
        <strain evidence="3">CHK169-2315</strain>
    </source>
</reference>
<feature type="transmembrane region" description="Helical" evidence="1">
    <location>
        <begin position="35"/>
        <end position="56"/>
    </location>
</feature>
<feature type="transmembrane region" description="Helical" evidence="1">
    <location>
        <begin position="400"/>
        <end position="417"/>
    </location>
</feature>
<evidence type="ECO:0000313" key="4">
    <source>
        <dbReference type="Proteomes" id="UP000823937"/>
    </source>
</evidence>
<dbReference type="PANTHER" id="PTHR34473:SF2">
    <property type="entry name" value="UPF0699 TRANSMEMBRANE PROTEIN YDBT"/>
    <property type="match status" value="1"/>
</dbReference>
<dbReference type="Pfam" id="PF03703">
    <property type="entry name" value="bPH_2"/>
    <property type="match status" value="3"/>
</dbReference>
<accession>A0A9D1TJW1</accession>
<organism evidence="3 4">
    <name type="scientific">Candidatus Pseudogracilibacillus intestinigallinarum</name>
    <dbReference type="NCBI Taxonomy" id="2838742"/>
    <lineage>
        <taxon>Bacteria</taxon>
        <taxon>Bacillati</taxon>
        <taxon>Bacillota</taxon>
        <taxon>Bacilli</taxon>
        <taxon>Bacillales</taxon>
        <taxon>Bacillaceae</taxon>
        <taxon>Pseudogracilibacillus</taxon>
    </lineage>
</organism>
<dbReference type="PIRSF" id="PIRSF026631">
    <property type="entry name" value="UCP026631"/>
    <property type="match status" value="1"/>
</dbReference>
<feature type="transmembrane region" description="Helical" evidence="1">
    <location>
        <begin position="376"/>
        <end position="394"/>
    </location>
</feature>
<keyword evidence="1" id="KW-0472">Membrane</keyword>
<dbReference type="AlphaFoldDB" id="A0A9D1TJW1"/>
<keyword evidence="1" id="KW-1133">Transmembrane helix</keyword>
<dbReference type="Proteomes" id="UP000823937">
    <property type="component" value="Unassembled WGS sequence"/>
</dbReference>
<dbReference type="PANTHER" id="PTHR34473">
    <property type="entry name" value="UPF0699 TRANSMEMBRANE PROTEIN YDBS"/>
    <property type="match status" value="1"/>
</dbReference>
<keyword evidence="1" id="KW-0812">Transmembrane</keyword>
<name>A0A9D1TJW1_9BACI</name>
<sequence>MTYKHDGTETTAQMHDEQHNGYSFTKRRRLHPAAIIFRFTLALKETVFGLGIGFIVTMKESFIAFLLFGGAFILFLIGYSMLSWWRFTYYVYEDELRIEQGVFIRKKRFISFHRIHKIDMTANLIHRLFKLTNMQIDTASSSGGAEVALSAVKVTDATALRNVIQKGKSSTDSKEKSSTENKEEGTILSTKKVTWKNLFIAGSTSGSIGFMILAVLAFGPQLEQVIPTSALNKTFQFVVTLSIIFLVVAICLLLVGLWVLGIAGTMIKYGNFTIEKREKELFIKRGLIETKELTIPFDRIQAIGLEQSLIRQPLGYVKIYAVVAGGSFDRTEAFPVLFPLIHKKEVTQFLQTFMEDHVIELQQDAIRLPNRSRKYFIVKQLIFPMIIFSGLLYFFPSFAWIPALLAVLLGWYGYMGYKDVRVQTEGKSLTFQIRRLFDRVTVMTYKRRIQSLKLTAHPLQKKDGLMSAHLSLIGSSGLGTHYTVSHMEIEDAMELAEWFSYQQSVVSEERQIEGDMLCEE</sequence>